<organism evidence="3 4">
    <name type="scientific">Selenomonas ruminantium</name>
    <dbReference type="NCBI Taxonomy" id="971"/>
    <lineage>
        <taxon>Bacteria</taxon>
        <taxon>Bacillati</taxon>
        <taxon>Bacillota</taxon>
        <taxon>Negativicutes</taxon>
        <taxon>Selenomonadales</taxon>
        <taxon>Selenomonadaceae</taxon>
        <taxon>Selenomonas</taxon>
    </lineage>
</organism>
<protein>
    <submittedName>
        <fullName evidence="3">Uncharacterized conserved protein, contains ParB-like and HNH nuclease domains</fullName>
    </submittedName>
</protein>
<evidence type="ECO:0000259" key="2">
    <source>
        <dbReference type="Pfam" id="PF07510"/>
    </source>
</evidence>
<dbReference type="InterPro" id="IPR004919">
    <property type="entry name" value="GmrSD_N"/>
</dbReference>
<dbReference type="Pfam" id="PF07510">
    <property type="entry name" value="GmrSD_C"/>
    <property type="match status" value="1"/>
</dbReference>
<evidence type="ECO:0000313" key="4">
    <source>
        <dbReference type="Proteomes" id="UP000183843"/>
    </source>
</evidence>
<accession>A0A1I0V546</accession>
<dbReference type="AlphaFoldDB" id="A0A1I0V546"/>
<dbReference type="EMBL" id="FOJX01000001">
    <property type="protein sequence ID" value="SFA71411.1"/>
    <property type="molecule type" value="Genomic_DNA"/>
</dbReference>
<feature type="domain" description="GmrSD restriction endonucleases N-terminal" evidence="1">
    <location>
        <begin position="17"/>
        <end position="251"/>
    </location>
</feature>
<dbReference type="Proteomes" id="UP000183843">
    <property type="component" value="Unassembled WGS sequence"/>
</dbReference>
<dbReference type="RefSeq" id="WP_074811969.1">
    <property type="nucleotide sequence ID" value="NZ_FOJX01000001.1"/>
</dbReference>
<gene>
    <name evidence="3" type="ORF">SAMN05216587_101277</name>
</gene>
<sequence length="616" mass="71959">MIKKVGQTTVADIFSIKNGKNYRIPKYQREYTWSINDWNALFNDVTENDSGYFLGSYICVDNGNSNDNTLELIDGQQRFSTLIILLTSLYEKLSNLKSKMDDDELNEWVNLKNELAEKQQTHLPDGKKKTDYYPRLYLQKQNMNNDDFLYILSNASIITTKYPKPAYFSRRRIAKAYQHFNKLIDEKIEETKAQTSSANDISILLGIVNKFEAAVLVGIEVDSNKDAYMLFESLNHRGVPLSALDLIKNTMIAYAEKDLEADNCYEIWKQILTNISQDDYSVQERFFRQYYNAFRDELNESNTVSDKQRYAFGYLATRTTLLDIYEKMIKKNYKTLINDLLKKSQVYSILVNNSDDMKSYSDDLLDLGRISGAPSYLMLMYIISRQEDMALSDSNIKDIIKLLITFFVRRNITDIPNTRKLTQFFIDLIAIIKELKGNNITNEICKHLKNISAEDDIFENKLRGAIYDENPEATRFLLCSIESLHQTKEIYSDLWSRDNSRKYIWTIEHIFPEGENIPQTWVDMIANGDKELAHKYRVEYVHTLGNLTVTGYNQNLSNMSFEQKKNRKSKDKTKNIGYKNGLYLNTDIVSEDTWTVDKIQQRTNKIVFDLLDMFKW</sequence>
<dbReference type="PANTHER" id="PTHR35149:SF1">
    <property type="entry name" value="DUF5655 DOMAIN-CONTAINING PROTEIN"/>
    <property type="match status" value="1"/>
</dbReference>
<evidence type="ECO:0000259" key="1">
    <source>
        <dbReference type="Pfam" id="PF03235"/>
    </source>
</evidence>
<reference evidence="3 4" key="1">
    <citation type="submission" date="2016-10" db="EMBL/GenBank/DDBJ databases">
        <authorList>
            <person name="de Groot N.N."/>
        </authorList>
    </citation>
    <scope>NUCLEOTIDE SEQUENCE [LARGE SCALE GENOMIC DNA]</scope>
    <source>
        <strain evidence="3 4">L14</strain>
    </source>
</reference>
<proteinExistence type="predicted"/>
<evidence type="ECO:0000313" key="3">
    <source>
        <dbReference type="EMBL" id="SFA71411.1"/>
    </source>
</evidence>
<dbReference type="PANTHER" id="PTHR35149">
    <property type="entry name" value="SLL5132 PROTEIN"/>
    <property type="match status" value="1"/>
</dbReference>
<dbReference type="InterPro" id="IPR011089">
    <property type="entry name" value="GmrSD_C"/>
</dbReference>
<dbReference type="Pfam" id="PF03235">
    <property type="entry name" value="GmrSD_N"/>
    <property type="match status" value="1"/>
</dbReference>
<feature type="domain" description="GmrSD restriction endonucleases C-terminal" evidence="2">
    <location>
        <begin position="454"/>
        <end position="606"/>
    </location>
</feature>
<name>A0A1I0V546_SELRU</name>